<evidence type="ECO:0000256" key="1">
    <source>
        <dbReference type="ARBA" id="ARBA00004606"/>
    </source>
</evidence>
<evidence type="ECO:0000256" key="5">
    <source>
        <dbReference type="ARBA" id="ARBA00022679"/>
    </source>
</evidence>
<sequence>MHIKVILLMYYYNNILIMSNKNLLCVEDNADNKKLTDVNIQIEEKPKSQEELMKQTDGYKLYLIVPYRDNNNGERKKQLVQFIPHMNKYLKALKINYEIIVVEQDDDELFNRGLLFNFGVKYINQKELNINKIFLCFHDVDIIPIEETNYYKPDNNMVNHLYGYRFSLGGIILCNFEDYIKINGFSNMYCGWGYEDNDLQRRVSSKNLNINRNFFCERHDEYCFKELYLDKYSSLKKMSEKGTKINQKIFEEKNNSTLDGINKLNDFEKYINIQKTLITDPKDNNEYEFNMIKCQVTSCFKAMPSAYSLRSAHLR</sequence>
<evidence type="ECO:0000256" key="10">
    <source>
        <dbReference type="ARBA" id="ARBA00023180"/>
    </source>
</evidence>
<comment type="similarity">
    <text evidence="3">Belongs to the glycosyltransferase 7 family.</text>
</comment>
<evidence type="ECO:0000256" key="7">
    <source>
        <dbReference type="ARBA" id="ARBA00022968"/>
    </source>
</evidence>
<dbReference type="GO" id="GO:0005975">
    <property type="term" value="P:carbohydrate metabolic process"/>
    <property type="evidence" value="ECO:0007669"/>
    <property type="project" value="InterPro"/>
</dbReference>
<accession>A0A481YZG5</accession>
<dbReference type="PANTHER" id="PTHR19300">
    <property type="entry name" value="BETA-1,4-GALACTOSYLTRANSFERASE"/>
    <property type="match status" value="1"/>
</dbReference>
<proteinExistence type="inferred from homology"/>
<organism evidence="13">
    <name type="scientific">Mimivirus LCMiAC01</name>
    <dbReference type="NCBI Taxonomy" id="2506608"/>
    <lineage>
        <taxon>Viruses</taxon>
        <taxon>Varidnaviria</taxon>
        <taxon>Bamfordvirae</taxon>
        <taxon>Nucleocytoviricota</taxon>
        <taxon>Megaviricetes</taxon>
        <taxon>Imitervirales</taxon>
        <taxon>Mimiviridae</taxon>
        <taxon>Klosneuvirinae</taxon>
    </lineage>
</organism>
<evidence type="ECO:0000256" key="9">
    <source>
        <dbReference type="ARBA" id="ARBA00023136"/>
    </source>
</evidence>
<comment type="subcellular location">
    <subcellularLocation>
        <location evidence="1">Membrane</location>
        <topology evidence="1">Single-pass type II membrane protein</topology>
    </subcellularLocation>
</comment>
<name>A0A481YZG5_9VIRU</name>
<dbReference type="EMBL" id="MK500388">
    <property type="protein sequence ID" value="QBK88400.1"/>
    <property type="molecule type" value="Genomic_DNA"/>
</dbReference>
<keyword evidence="7" id="KW-0735">Signal-anchor</keyword>
<evidence type="ECO:0000256" key="2">
    <source>
        <dbReference type="ARBA" id="ARBA00004922"/>
    </source>
</evidence>
<dbReference type="PRINTS" id="PR02050">
    <property type="entry name" value="B14GALTRFASE"/>
</dbReference>
<keyword evidence="5 13" id="KW-0808">Transferase</keyword>
<reference evidence="13" key="1">
    <citation type="journal article" date="2019" name="MBio">
        <title>Virus Genomes from Deep Sea Sediments Expand the Ocean Megavirome and Support Independent Origins of Viral Gigantism.</title>
        <authorList>
            <person name="Backstrom D."/>
            <person name="Yutin N."/>
            <person name="Jorgensen S.L."/>
            <person name="Dharamshi J."/>
            <person name="Homa F."/>
            <person name="Zaremba-Niedwiedzka K."/>
            <person name="Spang A."/>
            <person name="Wolf Y.I."/>
            <person name="Koonin E.V."/>
            <person name="Ettema T.J."/>
        </authorList>
    </citation>
    <scope>NUCLEOTIDE SEQUENCE</scope>
</reference>
<dbReference type="Pfam" id="PF02709">
    <property type="entry name" value="Glyco_transf_7C"/>
    <property type="match status" value="1"/>
</dbReference>
<dbReference type="Pfam" id="PF13733">
    <property type="entry name" value="Glyco_transf_7N"/>
    <property type="match status" value="1"/>
</dbReference>
<dbReference type="SUPFAM" id="SSF53448">
    <property type="entry name" value="Nucleotide-diphospho-sugar transferases"/>
    <property type="match status" value="1"/>
</dbReference>
<dbReference type="GO" id="GO:0008378">
    <property type="term" value="F:galactosyltransferase activity"/>
    <property type="evidence" value="ECO:0007669"/>
    <property type="project" value="TreeGrafter"/>
</dbReference>
<dbReference type="InterPro" id="IPR027995">
    <property type="entry name" value="Galactosyl_T_N"/>
</dbReference>
<protein>
    <submittedName>
        <fullName evidence="13">Galactosyltransferase</fullName>
    </submittedName>
</protein>
<evidence type="ECO:0000259" key="12">
    <source>
        <dbReference type="Pfam" id="PF13733"/>
    </source>
</evidence>
<keyword evidence="10" id="KW-0325">Glycoprotein</keyword>
<dbReference type="InterPro" id="IPR003859">
    <property type="entry name" value="Galactosyl_T"/>
</dbReference>
<evidence type="ECO:0000256" key="4">
    <source>
        <dbReference type="ARBA" id="ARBA00022676"/>
    </source>
</evidence>
<keyword evidence="4 13" id="KW-0328">Glycosyltransferase</keyword>
<evidence type="ECO:0000313" key="13">
    <source>
        <dbReference type="EMBL" id="QBK88400.1"/>
    </source>
</evidence>
<keyword evidence="9" id="KW-0472">Membrane</keyword>
<dbReference type="UniPathway" id="UPA00378"/>
<evidence type="ECO:0000256" key="3">
    <source>
        <dbReference type="ARBA" id="ARBA00005735"/>
    </source>
</evidence>
<comment type="pathway">
    <text evidence="2">Protein modification; protein glycosylation.</text>
</comment>
<evidence type="ECO:0000256" key="6">
    <source>
        <dbReference type="ARBA" id="ARBA00022692"/>
    </source>
</evidence>
<evidence type="ECO:0000256" key="8">
    <source>
        <dbReference type="ARBA" id="ARBA00022989"/>
    </source>
</evidence>
<gene>
    <name evidence="13" type="ORF">LCMiAC01_00640</name>
</gene>
<dbReference type="GO" id="GO:0016020">
    <property type="term" value="C:membrane"/>
    <property type="evidence" value="ECO:0007669"/>
    <property type="project" value="UniProtKB-SubCell"/>
</dbReference>
<dbReference type="InterPro" id="IPR027791">
    <property type="entry name" value="Galactosyl_T_C"/>
</dbReference>
<feature type="domain" description="Galactosyltransferase N-terminal" evidence="12">
    <location>
        <begin position="59"/>
        <end position="152"/>
    </location>
</feature>
<dbReference type="InterPro" id="IPR029044">
    <property type="entry name" value="Nucleotide-diphossugar_trans"/>
</dbReference>
<evidence type="ECO:0000259" key="11">
    <source>
        <dbReference type="Pfam" id="PF02709"/>
    </source>
</evidence>
<keyword evidence="6" id="KW-0812">Transmembrane</keyword>
<feature type="domain" description="Galactosyltransferase C-terminal" evidence="11">
    <location>
        <begin position="162"/>
        <end position="212"/>
    </location>
</feature>
<dbReference type="Gene3D" id="3.90.550.10">
    <property type="entry name" value="Spore Coat Polysaccharide Biosynthesis Protein SpsA, Chain A"/>
    <property type="match status" value="1"/>
</dbReference>
<dbReference type="PANTHER" id="PTHR19300:SF57">
    <property type="entry name" value="BETA-1,4-N-ACETYLGALACTOSAMINYLTRANSFERASE"/>
    <property type="match status" value="1"/>
</dbReference>
<keyword evidence="8" id="KW-1133">Transmembrane helix</keyword>